<protein>
    <submittedName>
        <fullName evidence="2">Uncharacterized protein</fullName>
    </submittedName>
</protein>
<sequence>MFPSVPDASSTHHGSHAPPSTPALAAGRSPPFTSASAPSYPVAGRAPPSSPVGPRPPLWAARVHPPHPSPRSSSSPRIPLLPPKPWPRSASSAHARARIRPWHPSDGARTPSTASTCSGLCLATNLPPQSETTPNSIFSLKVSYYYQFFAIWTSGPLVSGSIGEKKASSELDGDGDEPPLLLSPSVVCNCPLLSMSCWLVATALPRWNSCSTRLR</sequence>
<dbReference type="HOGENOM" id="CLU_1284941_0_0_1"/>
<evidence type="ECO:0000313" key="2">
    <source>
        <dbReference type="EnsemblPlants" id="LPERR01G10670.4"/>
    </source>
</evidence>
<dbReference type="AlphaFoldDB" id="A0A0D9UZQ3"/>
<dbReference type="EnsemblPlants" id="LPERR01G10670.4">
    <property type="protein sequence ID" value="LPERR01G10670.4"/>
    <property type="gene ID" value="LPERR01G10670"/>
</dbReference>
<feature type="region of interest" description="Disordered" evidence="1">
    <location>
        <begin position="1"/>
        <end position="111"/>
    </location>
</feature>
<reference evidence="3" key="2">
    <citation type="submission" date="2013-12" db="EMBL/GenBank/DDBJ databases">
        <authorList>
            <person name="Yu Y."/>
            <person name="Lee S."/>
            <person name="de Baynast K."/>
            <person name="Wissotski M."/>
            <person name="Liu L."/>
            <person name="Talag J."/>
            <person name="Goicoechea J."/>
            <person name="Angelova A."/>
            <person name="Jetty R."/>
            <person name="Kudrna D."/>
            <person name="Golser W."/>
            <person name="Rivera L."/>
            <person name="Zhang J."/>
            <person name="Wing R."/>
        </authorList>
    </citation>
    <scope>NUCLEOTIDE SEQUENCE</scope>
</reference>
<evidence type="ECO:0000256" key="1">
    <source>
        <dbReference type="SAM" id="MobiDB-lite"/>
    </source>
</evidence>
<feature type="compositionally biased region" description="Pro residues" evidence="1">
    <location>
        <begin position="48"/>
        <end position="57"/>
    </location>
</feature>
<name>A0A0D9UZQ3_9ORYZ</name>
<reference evidence="2" key="3">
    <citation type="submission" date="2015-04" db="UniProtKB">
        <authorList>
            <consortium name="EnsemblPlants"/>
        </authorList>
    </citation>
    <scope>IDENTIFICATION</scope>
</reference>
<organism evidence="2 3">
    <name type="scientific">Leersia perrieri</name>
    <dbReference type="NCBI Taxonomy" id="77586"/>
    <lineage>
        <taxon>Eukaryota</taxon>
        <taxon>Viridiplantae</taxon>
        <taxon>Streptophyta</taxon>
        <taxon>Embryophyta</taxon>
        <taxon>Tracheophyta</taxon>
        <taxon>Spermatophyta</taxon>
        <taxon>Magnoliopsida</taxon>
        <taxon>Liliopsida</taxon>
        <taxon>Poales</taxon>
        <taxon>Poaceae</taxon>
        <taxon>BOP clade</taxon>
        <taxon>Oryzoideae</taxon>
        <taxon>Oryzeae</taxon>
        <taxon>Oryzinae</taxon>
        <taxon>Leersia</taxon>
    </lineage>
</organism>
<evidence type="ECO:0000313" key="3">
    <source>
        <dbReference type="Proteomes" id="UP000032180"/>
    </source>
</evidence>
<accession>A0A0D9UZQ3</accession>
<proteinExistence type="predicted"/>
<dbReference type="Proteomes" id="UP000032180">
    <property type="component" value="Chromosome 1"/>
</dbReference>
<dbReference type="Gramene" id="LPERR01G10670.4">
    <property type="protein sequence ID" value="LPERR01G10670.4"/>
    <property type="gene ID" value="LPERR01G10670"/>
</dbReference>
<keyword evidence="3" id="KW-1185">Reference proteome</keyword>
<reference evidence="2 3" key="1">
    <citation type="submission" date="2012-08" db="EMBL/GenBank/DDBJ databases">
        <title>Oryza genome evolution.</title>
        <authorList>
            <person name="Wing R.A."/>
        </authorList>
    </citation>
    <scope>NUCLEOTIDE SEQUENCE</scope>
</reference>